<reference evidence="1" key="1">
    <citation type="submission" date="2018-05" db="EMBL/GenBank/DDBJ databases">
        <authorList>
            <person name="Lanie J.A."/>
            <person name="Ng W.-L."/>
            <person name="Kazmierczak K.M."/>
            <person name="Andrzejewski T.M."/>
            <person name="Davidsen T.M."/>
            <person name="Wayne K.J."/>
            <person name="Tettelin H."/>
            <person name="Glass J.I."/>
            <person name="Rusch D."/>
            <person name="Podicherti R."/>
            <person name="Tsui H.-C.T."/>
            <person name="Winkler M.E."/>
        </authorList>
    </citation>
    <scope>NUCLEOTIDE SEQUENCE</scope>
</reference>
<evidence type="ECO:0000313" key="1">
    <source>
        <dbReference type="EMBL" id="SVA17603.1"/>
    </source>
</evidence>
<dbReference type="EMBL" id="UINC01004891">
    <property type="protein sequence ID" value="SVA17603.1"/>
    <property type="molecule type" value="Genomic_DNA"/>
</dbReference>
<feature type="non-terminal residue" evidence="1">
    <location>
        <position position="151"/>
    </location>
</feature>
<gene>
    <name evidence="1" type="ORF">METZ01_LOCUS70457</name>
</gene>
<sequence length="151" mass="17092">MPVRRGDPESAGVNRYRRLSASQVILWKSCNRLWYYTYMERLKGPLPPQIIRGNAVEECICRVLRDSPVLVATGAADEMTSPLLEDGSPAYDNQLAWPAPTLVELTEDEWPTDRDSLEAWAMARIDVHFEACWDAAVLDWESIPNRVGSVD</sequence>
<name>A0A381TU62_9ZZZZ</name>
<accession>A0A381TU62</accession>
<proteinExistence type="predicted"/>
<dbReference type="AlphaFoldDB" id="A0A381TU62"/>
<evidence type="ECO:0008006" key="2">
    <source>
        <dbReference type="Google" id="ProtNLM"/>
    </source>
</evidence>
<organism evidence="1">
    <name type="scientific">marine metagenome</name>
    <dbReference type="NCBI Taxonomy" id="408172"/>
    <lineage>
        <taxon>unclassified sequences</taxon>
        <taxon>metagenomes</taxon>
        <taxon>ecological metagenomes</taxon>
    </lineage>
</organism>
<protein>
    <recommendedName>
        <fullName evidence="2">PD-(D/E)XK endonuclease-like domain-containing protein</fullName>
    </recommendedName>
</protein>